<feature type="binding site" evidence="3">
    <location>
        <position position="209"/>
    </location>
    <ligand>
        <name>FAD</name>
        <dbReference type="ChEBI" id="CHEBI:57692"/>
    </ligand>
</feature>
<keyword evidence="1 3" id="KW-0285">Flavoprotein</keyword>
<evidence type="ECO:0000256" key="4">
    <source>
        <dbReference type="PIRSR" id="PIRSR602081-2"/>
    </source>
</evidence>
<name>A0A2W4W0T6_9CYAN</name>
<feature type="non-terminal residue" evidence="6">
    <location>
        <position position="432"/>
    </location>
</feature>
<dbReference type="SUPFAM" id="SSF52425">
    <property type="entry name" value="Cryptochrome/photolyase, N-terminal domain"/>
    <property type="match status" value="1"/>
</dbReference>
<reference evidence="6 7" key="2">
    <citation type="submission" date="2018-06" db="EMBL/GenBank/DDBJ databases">
        <title>Metagenomic assembly of (sub)arctic Cyanobacteria and their associated microbiome from non-axenic cultures.</title>
        <authorList>
            <person name="Baurain D."/>
        </authorList>
    </citation>
    <scope>NUCLEOTIDE SEQUENCE [LARGE SCALE GENOMIC DNA]</scope>
    <source>
        <strain evidence="6">ULC041bin1</strain>
    </source>
</reference>
<dbReference type="InterPro" id="IPR002081">
    <property type="entry name" value="Cryptochrome/DNA_photolyase_1"/>
</dbReference>
<feature type="domain" description="Photolyase/cryptochrome alpha/beta" evidence="5">
    <location>
        <begin position="2"/>
        <end position="131"/>
    </location>
</feature>
<dbReference type="InterPro" id="IPR014729">
    <property type="entry name" value="Rossmann-like_a/b/a_fold"/>
</dbReference>
<dbReference type="Gene3D" id="1.10.579.10">
    <property type="entry name" value="DNA Cyclobutane Dipyrimidine Photolyase, subunit A, domain 3"/>
    <property type="match status" value="1"/>
</dbReference>
<dbReference type="PANTHER" id="PTHR11455">
    <property type="entry name" value="CRYPTOCHROME"/>
    <property type="match status" value="1"/>
</dbReference>
<dbReference type="GO" id="GO:0071949">
    <property type="term" value="F:FAD binding"/>
    <property type="evidence" value="ECO:0007669"/>
    <property type="project" value="TreeGrafter"/>
</dbReference>
<keyword evidence="2 3" id="KW-0274">FAD</keyword>
<dbReference type="Pfam" id="PF00875">
    <property type="entry name" value="DNA_photolyase"/>
    <property type="match status" value="1"/>
</dbReference>
<dbReference type="InterPro" id="IPR006050">
    <property type="entry name" value="DNA_photolyase_N"/>
</dbReference>
<organism evidence="6 7">
    <name type="scientific">Shackletoniella antarctica</name>
    <dbReference type="NCBI Taxonomy" id="268115"/>
    <lineage>
        <taxon>Bacteria</taxon>
        <taxon>Bacillati</taxon>
        <taxon>Cyanobacteriota</taxon>
        <taxon>Cyanophyceae</taxon>
        <taxon>Oculatellales</taxon>
        <taxon>Oculatellaceae</taxon>
        <taxon>Shackletoniella</taxon>
    </lineage>
</organism>
<dbReference type="InterPro" id="IPR036155">
    <property type="entry name" value="Crypto/Photolyase_N_sf"/>
</dbReference>
<dbReference type="AlphaFoldDB" id="A0A2W4W0T6"/>
<dbReference type="InterPro" id="IPR036134">
    <property type="entry name" value="Crypto/Photolyase_FAD-like_sf"/>
</dbReference>
<evidence type="ECO:0000259" key="5">
    <source>
        <dbReference type="PROSITE" id="PS51645"/>
    </source>
</evidence>
<dbReference type="InterPro" id="IPR005101">
    <property type="entry name" value="Cryptochr/Photolyase_FAD-bd"/>
</dbReference>
<reference evidence="7" key="1">
    <citation type="submission" date="2018-04" db="EMBL/GenBank/DDBJ databases">
        <authorList>
            <person name="Cornet L."/>
        </authorList>
    </citation>
    <scope>NUCLEOTIDE SEQUENCE [LARGE SCALE GENOMIC DNA]</scope>
</reference>
<feature type="binding site" evidence="3">
    <location>
        <begin position="221"/>
        <end position="225"/>
    </location>
    <ligand>
        <name>FAD</name>
        <dbReference type="ChEBI" id="CHEBI:57692"/>
    </ligand>
</feature>
<dbReference type="Gene3D" id="3.40.50.620">
    <property type="entry name" value="HUPs"/>
    <property type="match status" value="1"/>
</dbReference>
<feature type="binding site" evidence="3">
    <location>
        <begin position="363"/>
        <end position="365"/>
    </location>
    <ligand>
        <name>FAD</name>
        <dbReference type="ChEBI" id="CHEBI:57692"/>
    </ligand>
</feature>
<feature type="site" description="Electron transfer via tryptophanyl radical" evidence="4">
    <location>
        <position position="350"/>
    </location>
</feature>
<dbReference type="GO" id="GO:0003677">
    <property type="term" value="F:DNA binding"/>
    <property type="evidence" value="ECO:0007669"/>
    <property type="project" value="TreeGrafter"/>
</dbReference>
<dbReference type="SUPFAM" id="SSF48173">
    <property type="entry name" value="Cryptochrome/photolyase FAD-binding domain"/>
    <property type="match status" value="1"/>
</dbReference>
<protein>
    <submittedName>
        <fullName evidence="6">Deoxyribodipyrimidine photolyase</fullName>
    </submittedName>
</protein>
<evidence type="ECO:0000313" key="7">
    <source>
        <dbReference type="Proteomes" id="UP000249081"/>
    </source>
</evidence>
<sequence>MNKTVVWFRRDLRVSDHEPLLRAAQRGLVVPVFVFDRALLHHPETGSARVEFLLAALHALDGDLRALGGRLIVRSGDPVQVLPKLVQEIGADGIYAHTDVERIYGRLRDARLNQALAQRSMKIRWFEPAATATELMLYPQYRELWYREIGQPLVPTPARVSVPPEIPSDPLPDLGALGHRADGKLIPPASTAAARALLQDFLSDKAERYYWQLSYPSAEATTGLSPHIKFGVISVRECVQTIRQAPDGGDNRVRRSHQQLISRLRWGNGFTQRFRYLPQLELRSLYRTFDDDGWAFDADLYEAWQTGHTGFPIVDAAARYLQATGGYLALNFRTRAIYASFLSNLGGIDWRYGALHFMRHLIDGDCPIDHYQWAMQAGVTHCVNKSWTRIYHPGQTAVYRCDPEGEFIKRWVPELADVPPAQLGSPPTLSGY</sequence>
<dbReference type="Proteomes" id="UP000249081">
    <property type="component" value="Unassembled WGS sequence"/>
</dbReference>
<evidence type="ECO:0000256" key="1">
    <source>
        <dbReference type="ARBA" id="ARBA00022630"/>
    </source>
</evidence>
<keyword evidence="6" id="KW-0456">Lyase</keyword>
<comment type="cofactor">
    <cofactor evidence="3">
        <name>FAD</name>
        <dbReference type="ChEBI" id="CHEBI:57692"/>
    </cofactor>
    <text evidence="3">Binds 1 FAD per subunit.</text>
</comment>
<dbReference type="Gene3D" id="1.25.40.80">
    <property type="match status" value="1"/>
</dbReference>
<dbReference type="GO" id="GO:0009416">
    <property type="term" value="P:response to light stimulus"/>
    <property type="evidence" value="ECO:0007669"/>
    <property type="project" value="TreeGrafter"/>
</dbReference>
<comment type="caution">
    <text evidence="6">The sequence shown here is derived from an EMBL/GenBank/DDBJ whole genome shotgun (WGS) entry which is preliminary data.</text>
</comment>
<dbReference type="EMBL" id="QBMN01000113">
    <property type="protein sequence ID" value="PZO37870.1"/>
    <property type="molecule type" value="Genomic_DNA"/>
</dbReference>
<dbReference type="PROSITE" id="PS51645">
    <property type="entry name" value="PHR_CRY_ALPHA_BETA"/>
    <property type="match status" value="1"/>
</dbReference>
<feature type="site" description="Electron transfer via tryptophanyl radical" evidence="4">
    <location>
        <position position="373"/>
    </location>
</feature>
<gene>
    <name evidence="6" type="ORF">DCF17_15370</name>
</gene>
<accession>A0A2W4W0T6</accession>
<evidence type="ECO:0000256" key="3">
    <source>
        <dbReference type="PIRSR" id="PIRSR602081-1"/>
    </source>
</evidence>
<evidence type="ECO:0000313" key="6">
    <source>
        <dbReference type="EMBL" id="PZO37870.1"/>
    </source>
</evidence>
<feature type="site" description="Electron transfer via tryptophanyl radical" evidence="4">
    <location>
        <position position="294"/>
    </location>
</feature>
<evidence type="ECO:0000256" key="2">
    <source>
        <dbReference type="ARBA" id="ARBA00022827"/>
    </source>
</evidence>
<dbReference type="GO" id="GO:0003904">
    <property type="term" value="F:deoxyribodipyrimidine photo-lyase activity"/>
    <property type="evidence" value="ECO:0007669"/>
    <property type="project" value="TreeGrafter"/>
</dbReference>
<dbReference type="Pfam" id="PF03441">
    <property type="entry name" value="FAD_binding_7"/>
    <property type="match status" value="1"/>
</dbReference>
<dbReference type="PANTHER" id="PTHR11455:SF9">
    <property type="entry name" value="CRYPTOCHROME CIRCADIAN CLOCK 5 ISOFORM X1"/>
    <property type="match status" value="1"/>
</dbReference>
<proteinExistence type="predicted"/>